<feature type="compositionally biased region" description="Basic and acidic residues" evidence="1">
    <location>
        <begin position="93"/>
        <end position="118"/>
    </location>
</feature>
<evidence type="ECO:0000256" key="1">
    <source>
        <dbReference type="SAM" id="MobiDB-lite"/>
    </source>
</evidence>
<protein>
    <submittedName>
        <fullName evidence="3">Putative retrotransposon-like protein 1</fullName>
    </submittedName>
</protein>
<name>V5H947_IXORI</name>
<organism evidence="3">
    <name type="scientific">Ixodes ricinus</name>
    <name type="common">Common tick</name>
    <name type="synonym">Acarus ricinus</name>
    <dbReference type="NCBI Taxonomy" id="34613"/>
    <lineage>
        <taxon>Eukaryota</taxon>
        <taxon>Metazoa</taxon>
        <taxon>Ecdysozoa</taxon>
        <taxon>Arthropoda</taxon>
        <taxon>Chelicerata</taxon>
        <taxon>Arachnida</taxon>
        <taxon>Acari</taxon>
        <taxon>Parasitiformes</taxon>
        <taxon>Ixodida</taxon>
        <taxon>Ixodoidea</taxon>
        <taxon>Ixodidae</taxon>
        <taxon>Ixodinae</taxon>
        <taxon>Ixodes</taxon>
    </lineage>
</organism>
<feature type="compositionally biased region" description="Basic and acidic residues" evidence="1">
    <location>
        <begin position="148"/>
        <end position="168"/>
    </location>
</feature>
<feature type="compositionally biased region" description="Acidic residues" evidence="1">
    <location>
        <begin position="214"/>
        <end position="227"/>
    </location>
</feature>
<proteinExistence type="evidence at transcript level"/>
<accession>V5H947</accession>
<feature type="non-terminal residue" evidence="3">
    <location>
        <position position="1"/>
    </location>
</feature>
<evidence type="ECO:0000313" key="3">
    <source>
        <dbReference type="EMBL" id="JAB79790.1"/>
    </source>
</evidence>
<feature type="compositionally biased region" description="Basic and acidic residues" evidence="1">
    <location>
        <begin position="188"/>
        <end position="213"/>
    </location>
</feature>
<dbReference type="EMBL" id="GANP01004678">
    <property type="protein sequence ID" value="JAB79790.1"/>
    <property type="molecule type" value="mRNA"/>
</dbReference>
<keyword evidence="2" id="KW-0732">Signal</keyword>
<feature type="compositionally biased region" description="Basic and acidic residues" evidence="1">
    <location>
        <begin position="127"/>
        <end position="137"/>
    </location>
</feature>
<reference evidence="3" key="1">
    <citation type="journal article" date="2015" name="Sci. Rep.">
        <title>Tissue- and time-dependent transcription in Ixodes ricinus salivary glands and midguts when blood feeding on the vertebrate host.</title>
        <authorList>
            <person name="Kotsyfakis M."/>
            <person name="Schwarz A."/>
            <person name="Erhart J."/>
            <person name="Ribeiro J.M."/>
        </authorList>
    </citation>
    <scope>NUCLEOTIDE SEQUENCE</scope>
    <source>
        <tissue evidence="3">Salivary gland and midgut</tissue>
    </source>
</reference>
<sequence>PLGRPQATMKSQAISIIAVVAALLLVVNCAPAENKDKKDDRSCTKRDAEAKTEKGPVVGCNYFCHPYEGDDYYVEKHYPDGVPCKYNDQLTSKCKDKACPWPGEDKEQNKEKKDKPEEEKNDNEGGQEDKGEGKENEPVVPGEGNTEGGEKDKDNAKEEDQNKEKGDTGEGNEDEEGGPGGVGTEQGEEGKENAKEEDPSKEKEEKTKEKEEEKEGEEEEEEEEGELATEAGNKADK</sequence>
<evidence type="ECO:0000256" key="2">
    <source>
        <dbReference type="SAM" id="SignalP"/>
    </source>
</evidence>
<feature type="signal peptide" evidence="2">
    <location>
        <begin position="1"/>
        <end position="32"/>
    </location>
</feature>
<feature type="chain" id="PRO_5004734626" evidence="2">
    <location>
        <begin position="33"/>
        <end position="237"/>
    </location>
</feature>
<dbReference type="AlphaFoldDB" id="V5H947"/>
<feature type="region of interest" description="Disordered" evidence="1">
    <location>
        <begin position="93"/>
        <end position="237"/>
    </location>
</feature>